<feature type="compositionally biased region" description="Basic residues" evidence="9">
    <location>
        <begin position="790"/>
        <end position="801"/>
    </location>
</feature>
<dbReference type="EMBL" id="SWJQ01000179">
    <property type="protein sequence ID" value="TRZ19551.1"/>
    <property type="molecule type" value="Genomic_DNA"/>
</dbReference>
<evidence type="ECO:0000256" key="6">
    <source>
        <dbReference type="ARBA" id="ARBA00023108"/>
    </source>
</evidence>
<protein>
    <recommendedName>
        <fullName evidence="10">PAS domain-containing protein</fullName>
    </recommendedName>
</protein>
<dbReference type="FunFam" id="3.30.450.20:FF:000013">
    <property type="entry name" value="Period circadian protein homolog 2"/>
    <property type="match status" value="1"/>
</dbReference>
<name>A0A8K1GII5_9PASS</name>
<evidence type="ECO:0000256" key="8">
    <source>
        <dbReference type="ARBA" id="ARBA00023242"/>
    </source>
</evidence>
<dbReference type="GO" id="GO:0043153">
    <property type="term" value="P:entrainment of circadian clock by photoperiod"/>
    <property type="evidence" value="ECO:0007669"/>
    <property type="project" value="TreeGrafter"/>
</dbReference>
<evidence type="ECO:0000256" key="1">
    <source>
        <dbReference type="ARBA" id="ARBA00004123"/>
    </source>
</evidence>
<dbReference type="InterPro" id="IPR000014">
    <property type="entry name" value="PAS"/>
</dbReference>
<dbReference type="Proteomes" id="UP000796761">
    <property type="component" value="Unassembled WGS sequence"/>
</dbReference>
<dbReference type="Pfam" id="PF12114">
    <property type="entry name" value="Period_C"/>
    <property type="match status" value="1"/>
</dbReference>
<reference evidence="11" key="1">
    <citation type="submission" date="2019-04" db="EMBL/GenBank/DDBJ databases">
        <title>Genome assembly of Zosterops borbonicus 15179.</title>
        <authorList>
            <person name="Leroy T."/>
            <person name="Anselmetti Y."/>
            <person name="Tilak M.-K."/>
            <person name="Nabholz B."/>
        </authorList>
    </citation>
    <scope>NUCLEOTIDE SEQUENCE</scope>
    <source>
        <strain evidence="11">HGM_15179</strain>
        <tissue evidence="11">Muscle</tissue>
    </source>
</reference>
<dbReference type="InterPro" id="IPR050760">
    <property type="entry name" value="Period_circadian_regulator"/>
</dbReference>
<feature type="region of interest" description="Disordered" evidence="9">
    <location>
        <begin position="1011"/>
        <end position="1111"/>
    </location>
</feature>
<dbReference type="Pfam" id="PF08447">
    <property type="entry name" value="PAS_3"/>
    <property type="match status" value="1"/>
</dbReference>
<feature type="region of interest" description="Disordered" evidence="9">
    <location>
        <begin position="597"/>
        <end position="618"/>
    </location>
</feature>
<feature type="region of interest" description="Disordered" evidence="9">
    <location>
        <begin position="947"/>
        <end position="975"/>
    </location>
</feature>
<dbReference type="GO" id="GO:0005634">
    <property type="term" value="C:nucleus"/>
    <property type="evidence" value="ECO:0007669"/>
    <property type="project" value="UniProtKB-SubCell"/>
</dbReference>
<feature type="compositionally biased region" description="Polar residues" evidence="9">
    <location>
        <begin position="1067"/>
        <end position="1093"/>
    </location>
</feature>
<feature type="domain" description="PAS" evidence="10">
    <location>
        <begin position="319"/>
        <end position="365"/>
    </location>
</feature>
<keyword evidence="3" id="KW-0963">Cytoplasm</keyword>
<feature type="compositionally biased region" description="Low complexity" evidence="9">
    <location>
        <begin position="1046"/>
        <end position="1066"/>
    </location>
</feature>
<accession>A0A8K1GII5</accession>
<dbReference type="PANTHER" id="PTHR11269:SF13">
    <property type="entry name" value="PERIOD CIRCADIAN PROTEIN HOMOLOG 3"/>
    <property type="match status" value="1"/>
</dbReference>
<feature type="compositionally biased region" description="Basic and acidic residues" evidence="9">
    <location>
        <begin position="1094"/>
        <end position="1111"/>
    </location>
</feature>
<organism evidence="11 12">
    <name type="scientific">Zosterops borbonicus</name>
    <dbReference type="NCBI Taxonomy" id="364589"/>
    <lineage>
        <taxon>Eukaryota</taxon>
        <taxon>Metazoa</taxon>
        <taxon>Chordata</taxon>
        <taxon>Craniata</taxon>
        <taxon>Vertebrata</taxon>
        <taxon>Euteleostomi</taxon>
        <taxon>Archelosauria</taxon>
        <taxon>Archosauria</taxon>
        <taxon>Dinosauria</taxon>
        <taxon>Saurischia</taxon>
        <taxon>Theropoda</taxon>
        <taxon>Coelurosauria</taxon>
        <taxon>Aves</taxon>
        <taxon>Neognathae</taxon>
        <taxon>Neoaves</taxon>
        <taxon>Telluraves</taxon>
        <taxon>Australaves</taxon>
        <taxon>Passeriformes</taxon>
        <taxon>Sylvioidea</taxon>
        <taxon>Zosteropidae</taxon>
        <taxon>Zosterops</taxon>
    </lineage>
</organism>
<feature type="compositionally biased region" description="Polar residues" evidence="9">
    <location>
        <begin position="760"/>
        <end position="785"/>
    </location>
</feature>
<dbReference type="OrthoDB" id="7788983at2759"/>
<dbReference type="AlphaFoldDB" id="A0A8K1GII5"/>
<keyword evidence="4" id="KW-0677">Repeat</keyword>
<dbReference type="InterPro" id="IPR035965">
    <property type="entry name" value="PAS-like_dom_sf"/>
</dbReference>
<feature type="region of interest" description="Disordered" evidence="9">
    <location>
        <begin position="1"/>
        <end position="84"/>
    </location>
</feature>
<dbReference type="SUPFAM" id="SSF55785">
    <property type="entry name" value="PYP-like sensor domain (PAS domain)"/>
    <property type="match status" value="1"/>
</dbReference>
<evidence type="ECO:0000256" key="5">
    <source>
        <dbReference type="ARBA" id="ARBA00023015"/>
    </source>
</evidence>
<keyword evidence="12" id="KW-1185">Reference proteome</keyword>
<dbReference type="PROSITE" id="PS50112">
    <property type="entry name" value="PAS"/>
    <property type="match status" value="1"/>
</dbReference>
<evidence type="ECO:0000256" key="3">
    <source>
        <dbReference type="ARBA" id="ARBA00022490"/>
    </source>
</evidence>
<dbReference type="PANTHER" id="PTHR11269">
    <property type="entry name" value="PERIOD CIRCADIAN PROTEIN"/>
    <property type="match status" value="1"/>
</dbReference>
<keyword evidence="7" id="KW-0804">Transcription</keyword>
<dbReference type="GO" id="GO:0005737">
    <property type="term" value="C:cytoplasm"/>
    <property type="evidence" value="ECO:0007669"/>
    <property type="project" value="UniProtKB-SubCell"/>
</dbReference>
<dbReference type="Pfam" id="PF23170">
    <property type="entry name" value="bHLH_PER"/>
    <property type="match status" value="1"/>
</dbReference>
<dbReference type="FunFam" id="3.30.450.20:FF:000004">
    <property type="entry name" value="Period circadian protein homolog 3"/>
    <property type="match status" value="1"/>
</dbReference>
<dbReference type="Gene3D" id="3.30.450.20">
    <property type="entry name" value="PAS domain"/>
    <property type="match status" value="2"/>
</dbReference>
<comment type="subcellular location">
    <subcellularLocation>
        <location evidence="2">Cytoplasm</location>
    </subcellularLocation>
    <subcellularLocation>
        <location evidence="1">Nucleus</location>
    </subcellularLocation>
</comment>
<gene>
    <name evidence="11" type="ORF">HGM15179_007550</name>
</gene>
<evidence type="ECO:0000256" key="7">
    <source>
        <dbReference type="ARBA" id="ARBA00023163"/>
    </source>
</evidence>
<dbReference type="GO" id="GO:0001222">
    <property type="term" value="F:transcription corepressor binding"/>
    <property type="evidence" value="ECO:0007669"/>
    <property type="project" value="TreeGrafter"/>
</dbReference>
<feature type="compositionally biased region" description="Basic and acidic residues" evidence="9">
    <location>
        <begin position="1013"/>
        <end position="1023"/>
    </location>
</feature>
<evidence type="ECO:0000259" key="10">
    <source>
        <dbReference type="PROSITE" id="PS50112"/>
    </source>
</evidence>
<keyword evidence="5" id="KW-0805">Transcription regulation</keyword>
<keyword evidence="6" id="KW-0090">Biological rhythms</keyword>
<dbReference type="InterPro" id="IPR048814">
    <property type="entry name" value="Per1-3_PAS-A"/>
</dbReference>
<dbReference type="GO" id="GO:0000122">
    <property type="term" value="P:negative regulation of transcription by RNA polymerase II"/>
    <property type="evidence" value="ECO:0007669"/>
    <property type="project" value="TreeGrafter"/>
</dbReference>
<comment type="caution">
    <text evidence="11">The sequence shown here is derived from an EMBL/GenBank/DDBJ whole genome shotgun (WGS) entry which is preliminary data.</text>
</comment>
<feature type="compositionally biased region" description="Basic and acidic residues" evidence="9">
    <location>
        <begin position="1"/>
        <end position="10"/>
    </location>
</feature>
<dbReference type="GO" id="GO:0032922">
    <property type="term" value="P:circadian regulation of gene expression"/>
    <property type="evidence" value="ECO:0007669"/>
    <property type="project" value="TreeGrafter"/>
</dbReference>
<dbReference type="CDD" id="cd00130">
    <property type="entry name" value="PAS"/>
    <property type="match status" value="1"/>
</dbReference>
<evidence type="ECO:0000313" key="11">
    <source>
        <dbReference type="EMBL" id="TRZ19551.1"/>
    </source>
</evidence>
<feature type="compositionally biased region" description="Low complexity" evidence="9">
    <location>
        <begin position="807"/>
        <end position="817"/>
    </location>
</feature>
<keyword evidence="8" id="KW-0539">Nucleus</keyword>
<dbReference type="InterPro" id="IPR013655">
    <property type="entry name" value="PAS_fold_3"/>
</dbReference>
<feature type="compositionally biased region" description="Gly residues" evidence="9">
    <location>
        <begin position="48"/>
        <end position="59"/>
    </location>
</feature>
<dbReference type="InterPro" id="IPR022728">
    <property type="entry name" value="Period_circadian-like_C"/>
</dbReference>
<dbReference type="InterPro" id="IPR057310">
    <property type="entry name" value="PER1-3_bHLH"/>
</dbReference>
<dbReference type="SMART" id="SM00091">
    <property type="entry name" value="PAS"/>
    <property type="match status" value="2"/>
</dbReference>
<evidence type="ECO:0000313" key="12">
    <source>
        <dbReference type="Proteomes" id="UP000796761"/>
    </source>
</evidence>
<feature type="compositionally biased region" description="Low complexity" evidence="9">
    <location>
        <begin position="16"/>
        <end position="47"/>
    </location>
</feature>
<sequence length="1201" mass="131505">MDASERRGGGAEHGSARAAPAWAGAGREVAAAPGGPAGSRCAACEGSGPCGTGRPGPGGTELDSPESSGDSAAEKTNSDQLNWSQSHRDMMMMIQEMKRCLPEEKRSSNKPSTISALNYALQCVQQVQANNDFFQALNDRRAFQTDLVTYSIEELVAVASEHTPKNTDSFVAVFSLLSGRIVHISEQAASILNCKKKVLDSSRFVELLVPQDVSVFYTHTDQSHLPLWNMESQTASPYEYAQVKSFFCRIRGGKDQEQEARCYPFRITPYLVHVCTSVCVDAESCCLALAEKIHSGYEAPRIPMDKRIFTTTHTPGCVFLDIDDRAVPLLGYLPQDLIGTSILMYLHPEDRPLMITIHRKILKFAGQPPFEHLPIRFCTQNGDYVILDTSWSSFVNPWSRKVVFIIGRHKVRTSPLNEDVFAPRSKETSSVEKEIRELQGQIYKLLLQPVHSNVSSGYGSLGSSGSYEHYISIASSSDSNGNCAEETQEPMTLQQVCADVNRIKNLGQQLYIASRSKTQNANEQAVGSEVLGGRRHTGSCFLQTLRGDSTEEPGNTFYDDPKKTPRVPSYQQINCVDSIIRYLESCSIPALKRKCKSSANTSSSSSEDDKQVQQSQQEVRALEDTAMLSAVESHTPISAGLEETLKDQTTAGMVGAPLADLTLSNKAPSVISVTSQCSYSSTIVHVPHPESEVTTMEDAAGGSEQIELPPGTAQSLAVVPEDFKPVGLTKETLSAHTQKEEQNYVDKFRQRVLLSPFRTYLQQGSRSNNRHSCGQGDSPSKQMSPASCKKEKHGKFKRQKPQRQCSDSHSSSKNRNSLPCEKRTNQKQLFSPSEVSYRSSSTLNVHPPVGFPAYLNPVSTFPAFSGGDQLALRSLQPQSMSSSQLCSGPQSYPVFYPPNIGTFMAVFFQGFPMYPQMPQHVFLPSPQCVYPPSSYPCTTLPPAAPACAPSPVPPHSVDQPFPASPHSSVEDQQEGQCDQALLLSSSRSSSPLQLNLLQEELPKPMELSISADSKPHAEDKCDNEPEDSGNSAALEFPDYSYEDSQLGSGSAASGSGSALSGSLGSSFNETSGHGTAGSGKSSKCFASNYSSGASKEEKNQEAEEKGTAYKSKHESAWVMMDQTPERVLMNYQMPNRIKEEVLKQDLEKLAVMQKQQPWFTDGQKKELAEVHSWIRTQTVPLQISTQAAVQIDNKEFAYKIE</sequence>
<evidence type="ECO:0000256" key="9">
    <source>
        <dbReference type="SAM" id="MobiDB-lite"/>
    </source>
</evidence>
<dbReference type="GO" id="GO:0000976">
    <property type="term" value="F:transcription cis-regulatory region binding"/>
    <property type="evidence" value="ECO:0007669"/>
    <property type="project" value="TreeGrafter"/>
</dbReference>
<feature type="region of interest" description="Disordered" evidence="9">
    <location>
        <begin position="760"/>
        <end position="833"/>
    </location>
</feature>
<dbReference type="Pfam" id="PF21353">
    <property type="entry name" value="Per3-like_PAS-A"/>
    <property type="match status" value="1"/>
</dbReference>
<evidence type="ECO:0000256" key="2">
    <source>
        <dbReference type="ARBA" id="ARBA00004496"/>
    </source>
</evidence>
<proteinExistence type="predicted"/>
<evidence type="ECO:0000256" key="4">
    <source>
        <dbReference type="ARBA" id="ARBA00022737"/>
    </source>
</evidence>